<feature type="domain" description="GIY-YIG" evidence="1">
    <location>
        <begin position="196"/>
        <end position="272"/>
    </location>
</feature>
<dbReference type="RefSeq" id="WP_234861114.1">
    <property type="nucleotide sequence ID" value="NZ_JAKEVZ010000005.1"/>
</dbReference>
<dbReference type="SMART" id="SM00465">
    <property type="entry name" value="GIYc"/>
    <property type="match status" value="1"/>
</dbReference>
<comment type="caution">
    <text evidence="2">The sequence shown here is derived from an EMBL/GenBank/DDBJ whole genome shotgun (WGS) entry which is preliminary data.</text>
</comment>
<dbReference type="Pfam" id="PF00929">
    <property type="entry name" value="RNase_T"/>
    <property type="match status" value="1"/>
</dbReference>
<dbReference type="InterPro" id="IPR006054">
    <property type="entry name" value="DnaQ"/>
</dbReference>
<protein>
    <submittedName>
        <fullName evidence="2">3'-5' exoribonuclease</fullName>
    </submittedName>
</protein>
<dbReference type="PROSITE" id="PS50164">
    <property type="entry name" value="GIY_YIG"/>
    <property type="match status" value="1"/>
</dbReference>
<dbReference type="EMBL" id="JAKEVZ010000005">
    <property type="protein sequence ID" value="MCF1751077.1"/>
    <property type="molecule type" value="Genomic_DNA"/>
</dbReference>
<dbReference type="SUPFAM" id="SSF82771">
    <property type="entry name" value="GIY-YIG endonuclease"/>
    <property type="match status" value="1"/>
</dbReference>
<name>A0ABS9BUD9_9BACT</name>
<organism evidence="2 3">
    <name type="scientific">Mariniradius sediminis</name>
    <dbReference type="NCBI Taxonomy" id="2909237"/>
    <lineage>
        <taxon>Bacteria</taxon>
        <taxon>Pseudomonadati</taxon>
        <taxon>Bacteroidota</taxon>
        <taxon>Cytophagia</taxon>
        <taxon>Cytophagales</taxon>
        <taxon>Cyclobacteriaceae</taxon>
        <taxon>Mariniradius</taxon>
    </lineage>
</organism>
<dbReference type="SUPFAM" id="SSF53098">
    <property type="entry name" value="Ribonuclease H-like"/>
    <property type="match status" value="1"/>
</dbReference>
<accession>A0ABS9BUD9</accession>
<evidence type="ECO:0000259" key="1">
    <source>
        <dbReference type="PROSITE" id="PS50164"/>
    </source>
</evidence>
<reference evidence="2 3" key="1">
    <citation type="submission" date="2022-01" db="EMBL/GenBank/DDBJ databases">
        <title>Mariniradius saccharolyticus sp. nov., isolated from sediment of a river.</title>
        <authorList>
            <person name="Liu H."/>
        </authorList>
    </citation>
    <scope>NUCLEOTIDE SEQUENCE [LARGE SCALE GENOMIC DNA]</scope>
    <source>
        <strain evidence="2 3">RY-2</strain>
    </source>
</reference>
<keyword evidence="3" id="KW-1185">Reference proteome</keyword>
<gene>
    <name evidence="2" type="ORF">L0U89_08345</name>
</gene>
<dbReference type="InterPro" id="IPR036397">
    <property type="entry name" value="RNaseH_sf"/>
</dbReference>
<dbReference type="InterPro" id="IPR012337">
    <property type="entry name" value="RNaseH-like_sf"/>
</dbReference>
<dbReference type="InterPro" id="IPR013520">
    <property type="entry name" value="Ribonucl_H"/>
</dbReference>
<dbReference type="InterPro" id="IPR000305">
    <property type="entry name" value="GIY-YIG_endonuc"/>
</dbReference>
<sequence>MLFAIVDIETTGGNPGLGGITEIAAILHDGSRVVDTYHTLINPQRPIPGFITGLTGIDQKMVENAPTFAEIADELWDFLEDAVFVAHNVNFDFSFIKSAFEALGRNFQARKLCTVRLSRKVFPGLRSYGLGRICSHLHIEIENRHRALGDAEATATLFGMMMEKDASAVFGALKQNQGTSFLPPNISISRYLEIPEATGIYYFHDNQGQVIYVGKANNIRERFKGHFSGNSKDKLSLKNEIHDISWTLTGSEMLAYLLEVLEIKRIWPKYNQASKFQSSSWAIYHYQDGNGFDRLHVGKYVASLKPIAEFMNHAEAWKFLKEKVQAHELCPKLSGIQKTPGPCYDFADGKCHGACCGVESAEKYAARFDEAIRSFSQKGEILIKDRGISKDQQVALYFLDGVFAAYGFLGTDEDFSGTETVLERLHKVKPIPDTRYIFRSFLTKIPLNRIQVLQK</sequence>
<dbReference type="Gene3D" id="3.30.420.10">
    <property type="entry name" value="Ribonuclease H-like superfamily/Ribonuclease H"/>
    <property type="match status" value="1"/>
</dbReference>
<dbReference type="SMART" id="SM00479">
    <property type="entry name" value="EXOIII"/>
    <property type="match status" value="1"/>
</dbReference>
<proteinExistence type="predicted"/>
<dbReference type="CDD" id="cd10434">
    <property type="entry name" value="GIY-YIG_UvrC_Cho"/>
    <property type="match status" value="1"/>
</dbReference>
<dbReference type="PANTHER" id="PTHR30231">
    <property type="entry name" value="DNA POLYMERASE III SUBUNIT EPSILON"/>
    <property type="match status" value="1"/>
</dbReference>
<dbReference type="NCBIfam" id="TIGR00573">
    <property type="entry name" value="dnaq"/>
    <property type="match status" value="1"/>
</dbReference>
<dbReference type="InterPro" id="IPR035901">
    <property type="entry name" value="GIY-YIG_endonuc_sf"/>
</dbReference>
<dbReference type="PANTHER" id="PTHR30231:SF37">
    <property type="entry name" value="EXODEOXYRIBONUCLEASE 10"/>
    <property type="match status" value="1"/>
</dbReference>
<evidence type="ECO:0000313" key="3">
    <source>
        <dbReference type="Proteomes" id="UP001201449"/>
    </source>
</evidence>
<dbReference type="Gene3D" id="3.40.1440.10">
    <property type="entry name" value="GIY-YIG endonuclease"/>
    <property type="match status" value="1"/>
</dbReference>
<dbReference type="InterPro" id="IPR047296">
    <property type="entry name" value="GIY-YIG_UvrC_Cho"/>
</dbReference>
<dbReference type="Proteomes" id="UP001201449">
    <property type="component" value="Unassembled WGS sequence"/>
</dbReference>
<dbReference type="CDD" id="cd06127">
    <property type="entry name" value="DEDDh"/>
    <property type="match status" value="1"/>
</dbReference>
<dbReference type="Pfam" id="PF01541">
    <property type="entry name" value="GIY-YIG"/>
    <property type="match status" value="1"/>
</dbReference>
<evidence type="ECO:0000313" key="2">
    <source>
        <dbReference type="EMBL" id="MCF1751077.1"/>
    </source>
</evidence>